<organism evidence="1">
    <name type="scientific">Tanacetum cinerariifolium</name>
    <name type="common">Dalmatian daisy</name>
    <name type="synonym">Chrysanthemum cinerariifolium</name>
    <dbReference type="NCBI Taxonomy" id="118510"/>
    <lineage>
        <taxon>Eukaryota</taxon>
        <taxon>Viridiplantae</taxon>
        <taxon>Streptophyta</taxon>
        <taxon>Embryophyta</taxon>
        <taxon>Tracheophyta</taxon>
        <taxon>Spermatophyta</taxon>
        <taxon>Magnoliopsida</taxon>
        <taxon>eudicotyledons</taxon>
        <taxon>Gunneridae</taxon>
        <taxon>Pentapetalae</taxon>
        <taxon>asterids</taxon>
        <taxon>campanulids</taxon>
        <taxon>Asterales</taxon>
        <taxon>Asteraceae</taxon>
        <taxon>Asteroideae</taxon>
        <taxon>Anthemideae</taxon>
        <taxon>Anthemidinae</taxon>
        <taxon>Tanacetum</taxon>
    </lineage>
</organism>
<sequence length="232" mass="25028">MGVLHCPPNVRYVVSSDDSHHSGSYSEATSFVRSHVADALVVTAAVTTIVVAGVAATMGSKARVESKILENVRDSTSTGRVCLGADVRIRAEHTLEKKGELKEGEAVEAIRILGQLTTVEAADAAKDSELKDLKEKNFTLEGEREMLCLRRSTAIGCAINKGIQDGLRARVDHRKAGRDLSMIEAYDHSAKAKYVEAMNALGAVDFSLLFVLKSKKDASIVDLMDSLRLEGL</sequence>
<accession>A0A699I532</accession>
<evidence type="ECO:0000313" key="1">
    <source>
        <dbReference type="EMBL" id="GEZ14231.1"/>
    </source>
</evidence>
<dbReference type="EMBL" id="BKCJ010245280">
    <property type="protein sequence ID" value="GEZ14231.1"/>
    <property type="molecule type" value="Genomic_DNA"/>
</dbReference>
<name>A0A699I532_TANCI</name>
<protein>
    <submittedName>
        <fullName evidence="1">Uncharacterized protein</fullName>
    </submittedName>
</protein>
<reference evidence="1" key="1">
    <citation type="journal article" date="2019" name="Sci. Rep.">
        <title>Draft genome of Tanacetum cinerariifolium, the natural source of mosquito coil.</title>
        <authorList>
            <person name="Yamashiro T."/>
            <person name="Shiraishi A."/>
            <person name="Satake H."/>
            <person name="Nakayama K."/>
        </authorList>
    </citation>
    <scope>NUCLEOTIDE SEQUENCE</scope>
</reference>
<dbReference type="AlphaFoldDB" id="A0A699I532"/>
<proteinExistence type="predicted"/>
<comment type="caution">
    <text evidence="1">The sequence shown here is derived from an EMBL/GenBank/DDBJ whole genome shotgun (WGS) entry which is preliminary data.</text>
</comment>
<gene>
    <name evidence="1" type="ORF">Tci_486204</name>
</gene>